<dbReference type="AlphaFoldDB" id="A0A0B6TPY8"/>
<evidence type="ECO:0000313" key="2">
    <source>
        <dbReference type="Proteomes" id="UP000031928"/>
    </source>
</evidence>
<protein>
    <submittedName>
        <fullName evidence="1">Uncharacterized protein</fullName>
    </submittedName>
</protein>
<dbReference type="Proteomes" id="UP000031928">
    <property type="component" value="Chromosome"/>
</dbReference>
<dbReference type="HOGENOM" id="CLU_2536901_0_0_11"/>
<proteinExistence type="predicted"/>
<reference evidence="1 2" key="1">
    <citation type="submission" date="2014-05" db="EMBL/GenBank/DDBJ databases">
        <title>Complete genome sequence of Corynebacterium marinum DSM 44953.</title>
        <authorList>
            <person name="Schaffert L."/>
            <person name="Albersmeier A."/>
            <person name="Kalinowski J."/>
            <person name="Ruckert C."/>
        </authorList>
    </citation>
    <scope>NUCLEOTIDE SEQUENCE [LARGE SCALE GENOMIC DNA]</scope>
    <source>
        <strain evidence="1 2">DSM 44953</strain>
    </source>
</reference>
<sequence>MPGTLIRSGGYLENVRVGSANTSEAFALNVWRAYMDNLAMGGTYNATVYAYSPATGEWYAMDCRETGNYVTCTGGNNAVVYLS</sequence>
<keyword evidence="2" id="KW-1185">Reference proteome</keyword>
<name>A0A0B6TPY8_9CORY</name>
<accession>A0A0B6TPY8</accession>
<dbReference type="STRING" id="1224162.B840_03360"/>
<organism evidence="1 2">
    <name type="scientific">Corynebacterium marinum DSM 44953</name>
    <dbReference type="NCBI Taxonomy" id="1224162"/>
    <lineage>
        <taxon>Bacteria</taxon>
        <taxon>Bacillati</taxon>
        <taxon>Actinomycetota</taxon>
        <taxon>Actinomycetes</taxon>
        <taxon>Mycobacteriales</taxon>
        <taxon>Corynebacteriaceae</taxon>
        <taxon>Corynebacterium</taxon>
    </lineage>
</organism>
<gene>
    <name evidence="1" type="ORF">B840_03360</name>
</gene>
<dbReference type="KEGG" id="cmq:B840_03360"/>
<evidence type="ECO:0000313" key="1">
    <source>
        <dbReference type="EMBL" id="AJK68294.1"/>
    </source>
</evidence>
<dbReference type="EMBL" id="CP007790">
    <property type="protein sequence ID" value="AJK68294.1"/>
    <property type="molecule type" value="Genomic_DNA"/>
</dbReference>